<reference evidence="1 2" key="7">
    <citation type="journal article" date="2000" name="Virology">
        <title>Characterization of a beta-1,3-glucanase encoded by chlorella virus PBCV-1.</title>
        <authorList>
            <person name="Sun L."/>
            <person name="Gurnon J.R."/>
            <person name="Adams B.J."/>
            <person name="Graves M.V."/>
            <person name="Van Etten J.L."/>
        </authorList>
    </citation>
    <scope>NUCLEOTIDE SEQUENCE [LARGE SCALE GENOMIC DNA]</scope>
</reference>
<gene>
    <name evidence="1" type="primary">a055L</name>
</gene>
<accession>Q89390</accession>
<dbReference type="GeneID" id="918481"/>
<reference evidence="1 2" key="1">
    <citation type="journal article" date="1995" name="Virology">
        <title>Analysis of 45 kb of DNA located at the left end of the chlorella virus PBCV-1 genome.</title>
        <authorList>
            <person name="Lu Z."/>
            <person name="Li Y."/>
            <person name="Zhang Y."/>
            <person name="Kutish G.F."/>
            <person name="Rock D.L."/>
            <person name="Van Etten J.L."/>
        </authorList>
    </citation>
    <scope>NUCLEOTIDE SEQUENCE [LARGE SCALE GENOMIC DNA]</scope>
</reference>
<dbReference type="KEGG" id="vg:918481"/>
<reference evidence="1 2" key="2">
    <citation type="journal article" date="1995" name="Virology">
        <title>Analysis of 43 kb of the Chlorella virus PBCV-1 330-kb genome: map positions 45 to 88.</title>
        <authorList>
            <person name="Li Y."/>
            <person name="Lu Z."/>
            <person name="Burbank D.E."/>
            <person name="Kutish G.F."/>
            <person name="Rock D.L."/>
            <person name="Van Etten J.L."/>
        </authorList>
    </citation>
    <scope>NUCLEOTIDE SEQUENCE [LARGE SCALE GENOMIC DNA]</scope>
</reference>
<name>Q89390_PBCV1</name>
<reference evidence="1 2" key="4">
    <citation type="journal article" date="1996" name="Virology">
        <title>Analysis of 76 kb of the chlorella virus PBCV-1 330-kb genome: map positions 182 to 258.</title>
        <authorList>
            <person name="Kutish G.F."/>
            <person name="Li Y."/>
            <person name="Lu Z."/>
            <person name="Furuta M."/>
            <person name="Rock D.L."/>
            <person name="Van Etten J.L."/>
        </authorList>
    </citation>
    <scope>NUCLEOTIDE SEQUENCE [LARGE SCALE GENOMIC DNA]</scope>
</reference>
<keyword evidence="2" id="KW-1185">Reference proteome</keyword>
<reference evidence="1 2" key="5">
    <citation type="journal article" date="1997" name="Virology">
        <title>Analysis of 74 kb of DNA located at the right end of the 330-kb chlorella virus PBCV-1 genome.</title>
        <authorList>
            <person name="Li Y."/>
            <person name="Lu Z."/>
            <person name="Sun L."/>
            <person name="Ropp S."/>
            <person name="Kutish G.F."/>
            <person name="Rock D.L."/>
            <person name="Van Etten J.L."/>
        </authorList>
    </citation>
    <scope>NUCLEOTIDE SEQUENCE [LARGE SCALE GENOMIC DNA]</scope>
</reference>
<reference evidence="1 2" key="6">
    <citation type="journal article" date="1999" name="Virology">
        <title>Chlorella virus PBCV-1 encodes a functional homospermidine synthase.</title>
        <authorList>
            <person name="Kaiser A."/>
            <person name="Vollmert M."/>
            <person name="Tholl D."/>
            <person name="Graves M.V."/>
            <person name="Gurnon J.R."/>
            <person name="Xing W."/>
            <person name="Lisec A.D."/>
            <person name="Nickerson K.W."/>
            <person name="Van Etten J.L."/>
        </authorList>
    </citation>
    <scope>NUCLEOTIDE SEQUENCE [LARGE SCALE GENOMIC DNA]</scope>
</reference>
<sequence length="131" mass="15734">MECTFHQRAVQTENVRFLDNIWKRHIFHTHFLHNVIFVNIISDDTTCHRLNQFNEFLRNLSGSDNTDCLISNFTTYKTFHGIITSLHSWQYKLNVSAQCHHVCKSEFRYGTWGIRWNSIHIETKLFRVFDI</sequence>
<dbReference type="EMBL" id="JF411744">
    <property type="protein sequence ID" value="AAC96423.2"/>
    <property type="molecule type" value="Genomic_DNA"/>
</dbReference>
<reference evidence="1 2" key="8">
    <citation type="journal article" date="2010" name="J. Virol.">
        <title>Microarray analysis of Paramecium bursaria chlorella virus 1 transcription.</title>
        <authorList>
            <person name="Yanai-Balser G.M."/>
            <person name="Duncan G.A."/>
            <person name="Eudy J.D."/>
            <person name="Wang D."/>
            <person name="Li X."/>
            <person name="Agarkova I.V."/>
            <person name="Dunigan D.D."/>
            <person name="Van Etten J.L."/>
        </authorList>
    </citation>
    <scope>NUCLEOTIDE SEQUENCE [LARGE SCALE GENOMIC DNA]</scope>
</reference>
<protein>
    <submittedName>
        <fullName evidence="1">Uncharacterized protein</fullName>
    </submittedName>
</protein>
<evidence type="ECO:0000313" key="1">
    <source>
        <dbReference type="EMBL" id="AAC96423.2"/>
    </source>
</evidence>
<reference evidence="1 2" key="3">
    <citation type="journal article" date="1996" name="Virology">
        <title>Analysis of 94 kb of the chlorella virus PBCV-1 330-kb genome: map positions 88 to 182.</title>
        <authorList>
            <person name="Lu Z."/>
            <person name="Li Y."/>
            <person name="Que Q."/>
            <person name="Kutish G.F."/>
            <person name="Rock D.L."/>
            <person name="Van Etten J.L."/>
        </authorList>
    </citation>
    <scope>NUCLEOTIDE SEQUENCE [LARGE SCALE GENOMIC DNA]</scope>
</reference>
<organismHost>
    <name type="scientific">Chlorella</name>
    <dbReference type="NCBI Taxonomy" id="3071"/>
</organismHost>
<dbReference type="RefSeq" id="NP_048403.2">
    <property type="nucleotide sequence ID" value="NC_000852.5"/>
</dbReference>
<organism evidence="1 2">
    <name type="scientific">Paramecium bursaria Chlorella virus 1</name>
    <name type="common">PBCV-1</name>
    <dbReference type="NCBI Taxonomy" id="10506"/>
    <lineage>
        <taxon>Viruses</taxon>
        <taxon>Varidnaviria</taxon>
        <taxon>Bamfordvirae</taxon>
        <taxon>Nucleocytoviricota</taxon>
        <taxon>Megaviricetes</taxon>
        <taxon>Algavirales</taxon>
        <taxon>Phycodnaviridae</taxon>
        <taxon>Chlorovirus</taxon>
        <taxon>Chlorovirus vanettense</taxon>
    </lineage>
</organism>
<dbReference type="Proteomes" id="UP000000862">
    <property type="component" value="Segment"/>
</dbReference>
<proteinExistence type="predicted"/>
<evidence type="ECO:0000313" key="2">
    <source>
        <dbReference type="Proteomes" id="UP000000862"/>
    </source>
</evidence>